<accession>A0A7J3XY94</accession>
<name>A0A7J3XY94_9CREN</name>
<sequence>MVEIMLTVRIDGFTYYVCDHCYSIYGDFESARLCEECCSHNRPKPSSLIERRVGFYNPSGEQKVVFTVSRRPLLKAFRMCEGVLRIEGLASA</sequence>
<proteinExistence type="predicted"/>
<organism evidence="1">
    <name type="scientific">Thermogladius calderae</name>
    <dbReference type="NCBI Taxonomy" id="1200300"/>
    <lineage>
        <taxon>Archaea</taxon>
        <taxon>Thermoproteota</taxon>
        <taxon>Thermoprotei</taxon>
        <taxon>Desulfurococcales</taxon>
        <taxon>Desulfurococcaceae</taxon>
        <taxon>Thermogladius</taxon>
    </lineage>
</organism>
<gene>
    <name evidence="1" type="ORF">ENM60_02840</name>
</gene>
<dbReference type="AlphaFoldDB" id="A0A7J3XY94"/>
<reference evidence="1" key="1">
    <citation type="journal article" date="2020" name="mSystems">
        <title>Genome- and Community-Level Interaction Insights into Carbon Utilization and Element Cycling Functions of Hydrothermarchaeota in Hydrothermal Sediment.</title>
        <authorList>
            <person name="Zhou Z."/>
            <person name="Liu Y."/>
            <person name="Xu W."/>
            <person name="Pan J."/>
            <person name="Luo Z.H."/>
            <person name="Li M."/>
        </authorList>
    </citation>
    <scope>NUCLEOTIDE SEQUENCE [LARGE SCALE GENOMIC DNA]</scope>
    <source>
        <strain evidence="1">SpSt-110</strain>
    </source>
</reference>
<comment type="caution">
    <text evidence="1">The sequence shown here is derived from an EMBL/GenBank/DDBJ whole genome shotgun (WGS) entry which is preliminary data.</text>
</comment>
<dbReference type="EMBL" id="DRYK01000035">
    <property type="protein sequence ID" value="HHP67718.1"/>
    <property type="molecule type" value="Genomic_DNA"/>
</dbReference>
<protein>
    <submittedName>
        <fullName evidence="1">Uncharacterized protein</fullName>
    </submittedName>
</protein>
<evidence type="ECO:0000313" key="1">
    <source>
        <dbReference type="EMBL" id="HHP67718.1"/>
    </source>
</evidence>